<keyword evidence="1" id="KW-0067">ATP-binding</keyword>
<feature type="non-terminal residue" evidence="3">
    <location>
        <position position="112"/>
    </location>
</feature>
<proteinExistence type="predicted"/>
<dbReference type="InterPro" id="IPR000719">
    <property type="entry name" value="Prot_kinase_dom"/>
</dbReference>
<dbReference type="AlphaFoldDB" id="A0A813KHQ6"/>
<dbReference type="GO" id="GO:0005524">
    <property type="term" value="F:ATP binding"/>
    <property type="evidence" value="ECO:0007669"/>
    <property type="project" value="UniProtKB-UniRule"/>
</dbReference>
<feature type="binding site" evidence="1">
    <location>
        <position position="77"/>
    </location>
    <ligand>
        <name>ATP</name>
        <dbReference type="ChEBI" id="CHEBI:30616"/>
    </ligand>
</feature>
<dbReference type="SUPFAM" id="SSF56112">
    <property type="entry name" value="Protein kinase-like (PK-like)"/>
    <property type="match status" value="1"/>
</dbReference>
<sequence>GPVSMGQAAGKDDGGLAGAVNRASSKIGKVAVSGRYHRPPQKLEDDYAVARKVLGSGYNGQVFLATSKLTKKKFAVKGFKLNGVSRDKKAELEAECEIFLAMDHPHVARLVD</sequence>
<dbReference type="Proteomes" id="UP000626109">
    <property type="component" value="Unassembled WGS sequence"/>
</dbReference>
<evidence type="ECO:0000313" key="4">
    <source>
        <dbReference type="Proteomes" id="UP000626109"/>
    </source>
</evidence>
<organism evidence="3 4">
    <name type="scientific">Polarella glacialis</name>
    <name type="common">Dinoflagellate</name>
    <dbReference type="NCBI Taxonomy" id="89957"/>
    <lineage>
        <taxon>Eukaryota</taxon>
        <taxon>Sar</taxon>
        <taxon>Alveolata</taxon>
        <taxon>Dinophyceae</taxon>
        <taxon>Suessiales</taxon>
        <taxon>Suessiaceae</taxon>
        <taxon>Polarella</taxon>
    </lineage>
</organism>
<dbReference type="InterPro" id="IPR011009">
    <property type="entry name" value="Kinase-like_dom_sf"/>
</dbReference>
<evidence type="ECO:0000259" key="2">
    <source>
        <dbReference type="PROSITE" id="PS50011"/>
    </source>
</evidence>
<dbReference type="GO" id="GO:0004672">
    <property type="term" value="F:protein kinase activity"/>
    <property type="evidence" value="ECO:0007669"/>
    <property type="project" value="InterPro"/>
</dbReference>
<comment type="caution">
    <text evidence="3">The sequence shown here is derived from an EMBL/GenBank/DDBJ whole genome shotgun (WGS) entry which is preliminary data.</text>
</comment>
<dbReference type="PROSITE" id="PS50011">
    <property type="entry name" value="PROTEIN_KINASE_DOM"/>
    <property type="match status" value="1"/>
</dbReference>
<evidence type="ECO:0000256" key="1">
    <source>
        <dbReference type="PROSITE-ProRule" id="PRU10141"/>
    </source>
</evidence>
<dbReference type="InterPro" id="IPR017441">
    <property type="entry name" value="Protein_kinase_ATP_BS"/>
</dbReference>
<name>A0A813KHQ6_POLGL</name>
<keyword evidence="1" id="KW-0547">Nucleotide-binding</keyword>
<feature type="domain" description="Protein kinase" evidence="2">
    <location>
        <begin position="48"/>
        <end position="112"/>
    </location>
</feature>
<dbReference type="Pfam" id="PF00069">
    <property type="entry name" value="Pkinase"/>
    <property type="match status" value="1"/>
</dbReference>
<evidence type="ECO:0000313" key="3">
    <source>
        <dbReference type="EMBL" id="CAE8699331.1"/>
    </source>
</evidence>
<feature type="non-terminal residue" evidence="3">
    <location>
        <position position="1"/>
    </location>
</feature>
<accession>A0A813KHQ6</accession>
<protein>
    <recommendedName>
        <fullName evidence="2">Protein kinase domain-containing protein</fullName>
    </recommendedName>
</protein>
<gene>
    <name evidence="3" type="ORF">PGLA2088_LOCUS31120</name>
</gene>
<dbReference type="PROSITE" id="PS00107">
    <property type="entry name" value="PROTEIN_KINASE_ATP"/>
    <property type="match status" value="1"/>
</dbReference>
<reference evidence="3" key="1">
    <citation type="submission" date="2021-02" db="EMBL/GenBank/DDBJ databases">
        <authorList>
            <person name="Dougan E. K."/>
            <person name="Rhodes N."/>
            <person name="Thang M."/>
            <person name="Chan C."/>
        </authorList>
    </citation>
    <scope>NUCLEOTIDE SEQUENCE</scope>
</reference>
<dbReference type="Gene3D" id="3.30.200.20">
    <property type="entry name" value="Phosphorylase Kinase, domain 1"/>
    <property type="match status" value="1"/>
</dbReference>
<dbReference type="EMBL" id="CAJNNW010029176">
    <property type="protein sequence ID" value="CAE8699331.1"/>
    <property type="molecule type" value="Genomic_DNA"/>
</dbReference>